<comment type="similarity">
    <text evidence="1">Belongs to the peptidase C40 family.</text>
</comment>
<dbReference type="SUPFAM" id="SSF54001">
    <property type="entry name" value="Cysteine proteinases"/>
    <property type="match status" value="1"/>
</dbReference>
<evidence type="ECO:0000256" key="4">
    <source>
        <dbReference type="ARBA" id="ARBA00022807"/>
    </source>
</evidence>
<evidence type="ECO:0000256" key="3">
    <source>
        <dbReference type="ARBA" id="ARBA00022801"/>
    </source>
</evidence>
<evidence type="ECO:0000313" key="6">
    <source>
        <dbReference type="EMBL" id="HAT3810740.1"/>
    </source>
</evidence>
<keyword evidence="2" id="KW-0645">Protease</keyword>
<reference evidence="6" key="2">
    <citation type="submission" date="2020-10" db="EMBL/GenBank/DDBJ databases">
        <authorList>
            <consortium name="NCBI Pathogen Detection Project"/>
        </authorList>
    </citation>
    <scope>NUCLEOTIDE SEQUENCE</scope>
    <source>
        <strain evidence="6">Morganella morganii ARLG-3209</strain>
    </source>
</reference>
<keyword evidence="3" id="KW-0378">Hydrolase</keyword>
<dbReference type="Proteomes" id="UP000865968">
    <property type="component" value="Unassembled WGS sequence"/>
</dbReference>
<feature type="domain" description="NlpC/P60" evidence="5">
    <location>
        <begin position="452"/>
        <end position="590"/>
    </location>
</feature>
<accession>A0AAN5MKA2</accession>
<evidence type="ECO:0000256" key="2">
    <source>
        <dbReference type="ARBA" id="ARBA00022670"/>
    </source>
</evidence>
<dbReference type="GO" id="GO:0008234">
    <property type="term" value="F:cysteine-type peptidase activity"/>
    <property type="evidence" value="ECO:0007669"/>
    <property type="project" value="UniProtKB-KW"/>
</dbReference>
<gene>
    <name evidence="6" type="ORF">I8608_003645</name>
</gene>
<keyword evidence="4" id="KW-0788">Thiol protease</keyword>
<sequence>MYYEEFGYLAGLSIQHQGTSKQSAIIYGNGLNMIEIIVKVKIMDKSADPVPVEMTKDEMKKSIFLCDYQTGEKIPFDSEYGGTSDWRVSFNKNDYLGALEYSSSRADADADAAPDSYIFSEDGYNYCSLYVYCTKGNRNKKIAAGIAIQNVGEFKTTFSGTNTVNGSNGAPFKAPDDIEIRAIEPYRYTLDDFSMNTDSSGLSSIWDHGAHLYSLTGTNYYLDIRKPSHKISSVKASMPSGSIFGSDYSWYWIWQAFDCAADYGKNYLSKTLTVRFSKYEFPCKHTINKQPGVCFVRIDGHCSVMTSWEFYAETYVDIIDNFGNRTSPVLKFDGSKGIRHTGFRNNSRDISESTERHVSNHGVPEDIIQHITDSTPDMICGVLSQDDNNSGFKPCVNISPTPEQGVIIDADFLRTLRHSHQITHVICSVPDALSHDVSDYQAMSDRDGLPYLLVLWPSLQSLTIFPQTELDYENRPYIYGQYDCYSLIRDYLLRENGIALNDYPREVYSLGSGKNIFEVQAPEEGFVKVEDTSLQAGDILVFNLPSTTLQHSAVYIGNGQMLHHLPPGLSCREAYSEKWEKRTSSVWRHNNLIIK</sequence>
<dbReference type="Gene3D" id="3.90.1720.10">
    <property type="entry name" value="endopeptidase domain like (from Nostoc punctiforme)"/>
    <property type="match status" value="1"/>
</dbReference>
<name>A0AAN5MKA2_MORMO</name>
<protein>
    <recommendedName>
        <fullName evidence="5">NlpC/P60 domain-containing protein</fullName>
    </recommendedName>
</protein>
<evidence type="ECO:0000259" key="5">
    <source>
        <dbReference type="PROSITE" id="PS51935"/>
    </source>
</evidence>
<evidence type="ECO:0000256" key="1">
    <source>
        <dbReference type="ARBA" id="ARBA00007074"/>
    </source>
</evidence>
<dbReference type="InterPro" id="IPR000064">
    <property type="entry name" value="NLP_P60_dom"/>
</dbReference>
<organism evidence="6 7">
    <name type="scientific">Morganella morganii</name>
    <name type="common">Proteus morganii</name>
    <dbReference type="NCBI Taxonomy" id="582"/>
    <lineage>
        <taxon>Bacteria</taxon>
        <taxon>Pseudomonadati</taxon>
        <taxon>Pseudomonadota</taxon>
        <taxon>Gammaproteobacteria</taxon>
        <taxon>Enterobacterales</taxon>
        <taxon>Morganellaceae</taxon>
        <taxon>Morganella</taxon>
    </lineage>
</organism>
<dbReference type="InterPro" id="IPR038765">
    <property type="entry name" value="Papain-like_cys_pep_sf"/>
</dbReference>
<proteinExistence type="inferred from homology"/>
<evidence type="ECO:0000313" key="7">
    <source>
        <dbReference type="Proteomes" id="UP000865968"/>
    </source>
</evidence>
<dbReference type="AlphaFoldDB" id="A0AAN5MKA2"/>
<dbReference type="PROSITE" id="PS51935">
    <property type="entry name" value="NLPC_P60"/>
    <property type="match status" value="1"/>
</dbReference>
<reference evidence="6" key="1">
    <citation type="journal article" date="2018" name="Genome Biol.">
        <title>SKESA: strategic k-mer extension for scrupulous assemblies.</title>
        <authorList>
            <person name="Souvorov A."/>
            <person name="Agarwala R."/>
            <person name="Lipman D.J."/>
        </authorList>
    </citation>
    <scope>NUCLEOTIDE SEQUENCE</scope>
    <source>
        <strain evidence="6">Morganella morganii ARLG-3209</strain>
    </source>
</reference>
<dbReference type="GO" id="GO:0006508">
    <property type="term" value="P:proteolysis"/>
    <property type="evidence" value="ECO:0007669"/>
    <property type="project" value="UniProtKB-KW"/>
</dbReference>
<comment type="caution">
    <text evidence="6">The sequence shown here is derived from an EMBL/GenBank/DDBJ whole genome shotgun (WGS) entry which is preliminary data.</text>
</comment>
<dbReference type="Pfam" id="PF00877">
    <property type="entry name" value="NLPC_P60"/>
    <property type="match status" value="1"/>
</dbReference>
<dbReference type="EMBL" id="DACSWI010000014">
    <property type="protein sequence ID" value="HAT3810740.1"/>
    <property type="molecule type" value="Genomic_DNA"/>
</dbReference>